<dbReference type="Pfam" id="PF00335">
    <property type="entry name" value="Tetraspanin"/>
    <property type="match status" value="1"/>
</dbReference>
<evidence type="ECO:0000313" key="8">
    <source>
        <dbReference type="Proteomes" id="UP000696485"/>
    </source>
</evidence>
<evidence type="ECO:0000256" key="6">
    <source>
        <dbReference type="SAM" id="Phobius"/>
    </source>
</evidence>
<evidence type="ECO:0008006" key="9">
    <source>
        <dbReference type="Google" id="ProtNLM"/>
    </source>
</evidence>
<dbReference type="GO" id="GO:0016020">
    <property type="term" value="C:membrane"/>
    <property type="evidence" value="ECO:0007669"/>
    <property type="project" value="UniProtKB-SubCell"/>
</dbReference>
<comment type="subcellular location">
    <subcellularLocation>
        <location evidence="1">Membrane</location>
        <topology evidence="1">Multi-pass membrane protein</topology>
    </subcellularLocation>
</comment>
<dbReference type="AlphaFoldDB" id="A0A9P5SGD3"/>
<feature type="transmembrane region" description="Helical" evidence="6">
    <location>
        <begin position="382"/>
        <end position="404"/>
    </location>
</feature>
<name>A0A9P5SGD3_9FUNG</name>
<accession>A0A9P5SGD3</accession>
<keyword evidence="3 6" id="KW-1133">Transmembrane helix</keyword>
<dbReference type="Proteomes" id="UP000696485">
    <property type="component" value="Unassembled WGS sequence"/>
</dbReference>
<evidence type="ECO:0000256" key="4">
    <source>
        <dbReference type="ARBA" id="ARBA00023136"/>
    </source>
</evidence>
<organism evidence="7 8">
    <name type="scientific">Podila minutissima</name>
    <dbReference type="NCBI Taxonomy" id="64525"/>
    <lineage>
        <taxon>Eukaryota</taxon>
        <taxon>Fungi</taxon>
        <taxon>Fungi incertae sedis</taxon>
        <taxon>Mucoromycota</taxon>
        <taxon>Mortierellomycotina</taxon>
        <taxon>Mortierellomycetes</taxon>
        <taxon>Mortierellales</taxon>
        <taxon>Mortierellaceae</taxon>
        <taxon>Podila</taxon>
    </lineage>
</organism>
<evidence type="ECO:0000256" key="2">
    <source>
        <dbReference type="ARBA" id="ARBA00022692"/>
    </source>
</evidence>
<evidence type="ECO:0000256" key="1">
    <source>
        <dbReference type="ARBA" id="ARBA00004141"/>
    </source>
</evidence>
<keyword evidence="4 6" id="KW-0472">Membrane</keyword>
<comment type="caution">
    <text evidence="7">The sequence shown here is derived from an EMBL/GenBank/DDBJ whole genome shotgun (WGS) entry which is preliminary data.</text>
</comment>
<feature type="transmembrane region" description="Helical" evidence="6">
    <location>
        <begin position="473"/>
        <end position="497"/>
    </location>
</feature>
<evidence type="ECO:0000313" key="7">
    <source>
        <dbReference type="EMBL" id="KAF9328285.1"/>
    </source>
</evidence>
<feature type="region of interest" description="Disordered" evidence="5">
    <location>
        <begin position="74"/>
        <end position="172"/>
    </location>
</feature>
<feature type="compositionally biased region" description="Low complexity" evidence="5">
    <location>
        <begin position="105"/>
        <end position="131"/>
    </location>
</feature>
<keyword evidence="2 6" id="KW-0812">Transmembrane</keyword>
<feature type="compositionally biased region" description="Polar residues" evidence="5">
    <location>
        <begin position="74"/>
        <end position="104"/>
    </location>
</feature>
<evidence type="ECO:0000256" key="3">
    <source>
        <dbReference type="ARBA" id="ARBA00022989"/>
    </source>
</evidence>
<keyword evidence="8" id="KW-1185">Reference proteome</keyword>
<sequence length="519" mass="56781">MANHKKGRTERYSAQLRASQYKPDLDDDIFSYQSANNPSLECPIVLGSQHYYGPGSAASSSSAANTLISMHNCSQNSSTGALPEPSNISAGPTPPQSTTSAHTLSSAPTSVPTNSSPSTSSSTPFSIFPASVLRKTQHSKSKSHSQALSGTGPRVPGASGMAHHVKSGSVASTRSKLIARVSRSSLQLNLRTSQPSLHPVLLPSPVQSPGGTWDGPNLTPSPMFPIGGGGGMGMMDAAFMREQQMQYSQGVGTIGAGGVPRYSKEMRRNSVMSYSLNRQDDGRLQLEQERQYHRKRILWTWTRSKVVLLLANTLLLGYSIAWTLVMTMSWKGAAWTKPFLDSGIMMIANRKLLLLMMAAAPFGIFVALIGFVGLLSQNRKVLSIYTILLWPLFGLITAVGYICYRRLHVSLYQKLKFSWINEYSRDDRLVIQNALSCCGFRSLGDYPSYDLHCFPRAPLPACENRFIQYQQDLLSTASSAAFILVPVQLVVMVTALLCSNHVDHLYRSAYPITPKLYTQ</sequence>
<dbReference type="EMBL" id="JAAAUY010000580">
    <property type="protein sequence ID" value="KAF9328285.1"/>
    <property type="molecule type" value="Genomic_DNA"/>
</dbReference>
<evidence type="ECO:0000256" key="5">
    <source>
        <dbReference type="SAM" id="MobiDB-lite"/>
    </source>
</evidence>
<feature type="region of interest" description="Disordered" evidence="5">
    <location>
        <begin position="1"/>
        <end position="20"/>
    </location>
</feature>
<feature type="transmembrane region" description="Helical" evidence="6">
    <location>
        <begin position="306"/>
        <end position="331"/>
    </location>
</feature>
<proteinExistence type="predicted"/>
<feature type="transmembrane region" description="Helical" evidence="6">
    <location>
        <begin position="352"/>
        <end position="376"/>
    </location>
</feature>
<gene>
    <name evidence="7" type="ORF">BG006_008514</name>
</gene>
<dbReference type="InterPro" id="IPR018499">
    <property type="entry name" value="Tetraspanin/Peripherin"/>
</dbReference>
<protein>
    <recommendedName>
        <fullName evidence="9">Tetraspanin Tsp2</fullName>
    </recommendedName>
</protein>
<reference evidence="7" key="1">
    <citation type="journal article" date="2020" name="Fungal Divers.">
        <title>Resolving the Mortierellaceae phylogeny through synthesis of multi-gene phylogenetics and phylogenomics.</title>
        <authorList>
            <person name="Vandepol N."/>
            <person name="Liber J."/>
            <person name="Desiro A."/>
            <person name="Na H."/>
            <person name="Kennedy M."/>
            <person name="Barry K."/>
            <person name="Grigoriev I.V."/>
            <person name="Miller A.N."/>
            <person name="O'Donnell K."/>
            <person name="Stajich J.E."/>
            <person name="Bonito G."/>
        </authorList>
    </citation>
    <scope>NUCLEOTIDE SEQUENCE</scope>
    <source>
        <strain evidence="7">NVP1</strain>
    </source>
</reference>